<evidence type="ECO:0000313" key="9">
    <source>
        <dbReference type="EMBL" id="PXF45713.1"/>
    </source>
</evidence>
<comment type="function">
    <text evidence="6">Thiol-specific peroxidase that catalyzes the reduction of hydrogen peroxide and organic hydroperoxides to water and alcohols, respectively.</text>
</comment>
<proteinExistence type="inferred from homology"/>
<dbReference type="GO" id="GO:0005739">
    <property type="term" value="C:mitochondrion"/>
    <property type="evidence" value="ECO:0007669"/>
    <property type="project" value="TreeGrafter"/>
</dbReference>
<gene>
    <name evidence="9" type="ORF">BWQ96_04481</name>
</gene>
<dbReference type="SUPFAM" id="SSF52833">
    <property type="entry name" value="Thioredoxin-like"/>
    <property type="match status" value="1"/>
</dbReference>
<evidence type="ECO:0000256" key="6">
    <source>
        <dbReference type="PIRNR" id="PIRNR000239"/>
    </source>
</evidence>
<dbReference type="GO" id="GO:0045454">
    <property type="term" value="P:cell redox homeostasis"/>
    <property type="evidence" value="ECO:0007669"/>
    <property type="project" value="TreeGrafter"/>
</dbReference>
<evidence type="ECO:0000259" key="8">
    <source>
        <dbReference type="PROSITE" id="PS51352"/>
    </source>
</evidence>
<dbReference type="STRING" id="448386.A0A2V3IUC8"/>
<dbReference type="Gene3D" id="3.40.30.10">
    <property type="entry name" value="Glutaredoxin"/>
    <property type="match status" value="1"/>
</dbReference>
<sequence length="247" mass="27982">MTEAVPSGTETYSKLYLPSTDGMLRLGDEVPNFEANTTHGKIVFHDWLDEKWAILFSHPDDFTPVCTTEIGRMALKYESFKQKGVKVIALSCNDITSHTTWLKDVVAHCDNKIGIDFPMIADPTREIAVRFGMLDPTNKDKFALPLTARSVFIIGPDRKLKLSLTYPASVGRNMDEIERCVDALILSWDKSIATPANWPHNHKEHGMEGWVFLLPTVTKDDADKYFPDHKELEMPSGKPYMRLTPKQ</sequence>
<dbReference type="PANTHER" id="PTHR43503:SF12">
    <property type="entry name" value="PEROXIREDOXIN"/>
    <property type="match status" value="1"/>
</dbReference>
<dbReference type="PROSITE" id="PS51352">
    <property type="entry name" value="THIOREDOXIN_2"/>
    <property type="match status" value="1"/>
</dbReference>
<dbReference type="InterPro" id="IPR000866">
    <property type="entry name" value="AhpC/TSA"/>
</dbReference>
<reference evidence="9 10" key="1">
    <citation type="journal article" date="2018" name="Mol. Biol. Evol.">
        <title>Analysis of the draft genome of the red seaweed Gracilariopsis chorda provides insights into genome size evolution in Rhodophyta.</title>
        <authorList>
            <person name="Lee J."/>
            <person name="Yang E.C."/>
            <person name="Graf L."/>
            <person name="Yang J.H."/>
            <person name="Qiu H."/>
            <person name="Zel Zion U."/>
            <person name="Chan C.X."/>
            <person name="Stephens T.G."/>
            <person name="Weber A.P.M."/>
            <person name="Boo G.H."/>
            <person name="Boo S.M."/>
            <person name="Kim K.M."/>
            <person name="Shin Y."/>
            <person name="Jung M."/>
            <person name="Lee S.J."/>
            <person name="Yim H.S."/>
            <person name="Lee J.H."/>
            <person name="Bhattacharya D."/>
            <person name="Yoon H.S."/>
        </authorList>
    </citation>
    <scope>NUCLEOTIDE SEQUENCE [LARGE SCALE GENOMIC DNA]</scope>
    <source>
        <strain evidence="9 10">SKKU-2015</strain>
        <tissue evidence="9">Whole body</tissue>
    </source>
</reference>
<dbReference type="GO" id="GO:0005829">
    <property type="term" value="C:cytosol"/>
    <property type="evidence" value="ECO:0007669"/>
    <property type="project" value="TreeGrafter"/>
</dbReference>
<dbReference type="OrthoDB" id="2996783at2759"/>
<evidence type="ECO:0000256" key="4">
    <source>
        <dbReference type="ARBA" id="ARBA00023284"/>
    </source>
</evidence>
<dbReference type="InterPro" id="IPR013766">
    <property type="entry name" value="Thioredoxin_domain"/>
</dbReference>
<keyword evidence="2 6" id="KW-0049">Antioxidant</keyword>
<dbReference type="Proteomes" id="UP000247409">
    <property type="component" value="Unassembled WGS sequence"/>
</dbReference>
<dbReference type="FunFam" id="3.40.30.10:FF:000011">
    <property type="entry name" value="Peroxiredoxin PRX1"/>
    <property type="match status" value="1"/>
</dbReference>
<evidence type="ECO:0000313" key="10">
    <source>
        <dbReference type="Proteomes" id="UP000247409"/>
    </source>
</evidence>
<evidence type="ECO:0000256" key="1">
    <source>
        <dbReference type="ARBA" id="ARBA00022559"/>
    </source>
</evidence>
<keyword evidence="1 6" id="KW-0575">Peroxidase</keyword>
<organism evidence="9 10">
    <name type="scientific">Gracilariopsis chorda</name>
    <dbReference type="NCBI Taxonomy" id="448386"/>
    <lineage>
        <taxon>Eukaryota</taxon>
        <taxon>Rhodophyta</taxon>
        <taxon>Florideophyceae</taxon>
        <taxon>Rhodymeniophycidae</taxon>
        <taxon>Gracilariales</taxon>
        <taxon>Gracilariaceae</taxon>
        <taxon>Gracilariopsis</taxon>
    </lineage>
</organism>
<keyword evidence="10" id="KW-1185">Reference proteome</keyword>
<feature type="active site" description="Cysteine sulfenic acid (-SOH) intermediate; for peroxidase activity" evidence="7">
    <location>
        <position position="66"/>
    </location>
</feature>
<name>A0A2V3IUC8_9FLOR</name>
<dbReference type="GO" id="GO:0004601">
    <property type="term" value="F:peroxidase activity"/>
    <property type="evidence" value="ECO:0007669"/>
    <property type="project" value="UniProtKB-UniRule"/>
</dbReference>
<protein>
    <submittedName>
        <fullName evidence="9">Peroxiredoxin-6</fullName>
    </submittedName>
</protein>
<dbReference type="EMBL" id="NBIV01000054">
    <property type="protein sequence ID" value="PXF45713.1"/>
    <property type="molecule type" value="Genomic_DNA"/>
</dbReference>
<feature type="domain" description="Thioredoxin" evidence="8">
    <location>
        <begin position="24"/>
        <end position="186"/>
    </location>
</feature>
<comment type="similarity">
    <text evidence="5">Belongs to the peroxiredoxin family. Prx6 subfamily.</text>
</comment>
<dbReference type="InterPro" id="IPR036249">
    <property type="entry name" value="Thioredoxin-like_sf"/>
</dbReference>
<evidence type="ECO:0000256" key="3">
    <source>
        <dbReference type="ARBA" id="ARBA00023002"/>
    </source>
</evidence>
<dbReference type="Pfam" id="PF00578">
    <property type="entry name" value="AhpC-TSA"/>
    <property type="match status" value="1"/>
</dbReference>
<evidence type="ECO:0000256" key="5">
    <source>
        <dbReference type="ARBA" id="ARBA00025719"/>
    </source>
</evidence>
<keyword evidence="4 6" id="KW-0676">Redox-active center</keyword>
<dbReference type="PANTHER" id="PTHR43503">
    <property type="entry name" value="MCG48959-RELATED"/>
    <property type="match status" value="1"/>
</dbReference>
<evidence type="ECO:0000256" key="7">
    <source>
        <dbReference type="PIRSR" id="PIRSR000239-1"/>
    </source>
</evidence>
<dbReference type="PIRSF" id="PIRSF000239">
    <property type="entry name" value="AHPC"/>
    <property type="match status" value="1"/>
</dbReference>
<dbReference type="InterPro" id="IPR024706">
    <property type="entry name" value="Peroxiredoxin_AhpC-typ"/>
</dbReference>
<dbReference type="Gene3D" id="3.30.1020.10">
    <property type="entry name" value="Antioxidant, Horf6, Chain A, domain2"/>
    <property type="match status" value="1"/>
</dbReference>
<comment type="caution">
    <text evidence="9">The sequence shown here is derived from an EMBL/GenBank/DDBJ whole genome shotgun (WGS) entry which is preliminary data.</text>
</comment>
<accession>A0A2V3IUC8</accession>
<keyword evidence="3 6" id="KW-0560">Oxidoreductase</keyword>
<dbReference type="AlphaFoldDB" id="A0A2V3IUC8"/>
<evidence type="ECO:0000256" key="2">
    <source>
        <dbReference type="ARBA" id="ARBA00022862"/>
    </source>
</evidence>